<dbReference type="GeneID" id="81381336"/>
<reference evidence="1" key="1">
    <citation type="submission" date="2022-11" db="EMBL/GenBank/DDBJ databases">
        <authorList>
            <person name="Petersen C."/>
        </authorList>
    </citation>
    <scope>NUCLEOTIDE SEQUENCE</scope>
    <source>
        <strain evidence="1">IBT 23319</strain>
    </source>
</reference>
<keyword evidence="2" id="KW-1185">Reference proteome</keyword>
<evidence type="ECO:0000313" key="2">
    <source>
        <dbReference type="Proteomes" id="UP001147733"/>
    </source>
</evidence>
<dbReference type="OrthoDB" id="6260732at2759"/>
<reference evidence="1" key="2">
    <citation type="journal article" date="2023" name="IMA Fungus">
        <title>Comparative genomic study of the Penicillium genus elucidates a diverse pangenome and 15 lateral gene transfer events.</title>
        <authorList>
            <person name="Petersen C."/>
            <person name="Sorensen T."/>
            <person name="Nielsen M.R."/>
            <person name="Sondergaard T.E."/>
            <person name="Sorensen J.L."/>
            <person name="Fitzpatrick D.A."/>
            <person name="Frisvad J.C."/>
            <person name="Nielsen K.L."/>
        </authorList>
    </citation>
    <scope>NUCLEOTIDE SEQUENCE</scope>
    <source>
        <strain evidence="1">IBT 23319</strain>
    </source>
</reference>
<gene>
    <name evidence="1" type="ORF">N7469_003249</name>
</gene>
<organism evidence="1 2">
    <name type="scientific">Penicillium citrinum</name>
    <dbReference type="NCBI Taxonomy" id="5077"/>
    <lineage>
        <taxon>Eukaryota</taxon>
        <taxon>Fungi</taxon>
        <taxon>Dikarya</taxon>
        <taxon>Ascomycota</taxon>
        <taxon>Pezizomycotina</taxon>
        <taxon>Eurotiomycetes</taxon>
        <taxon>Eurotiomycetidae</taxon>
        <taxon>Eurotiales</taxon>
        <taxon>Aspergillaceae</taxon>
        <taxon>Penicillium</taxon>
    </lineage>
</organism>
<comment type="caution">
    <text evidence="1">The sequence shown here is derived from an EMBL/GenBank/DDBJ whole genome shotgun (WGS) entry which is preliminary data.</text>
</comment>
<dbReference type="RefSeq" id="XP_056504663.1">
    <property type="nucleotide sequence ID" value="XM_056642169.1"/>
</dbReference>
<dbReference type="Proteomes" id="UP001147733">
    <property type="component" value="Unassembled WGS sequence"/>
</dbReference>
<protein>
    <submittedName>
        <fullName evidence="1">Cullin-associated NEDD8-dissociated protein 1 C-terminal part</fullName>
    </submittedName>
</protein>
<accession>A0A9W9TV06</accession>
<evidence type="ECO:0000313" key="1">
    <source>
        <dbReference type="EMBL" id="KAJ5241658.1"/>
    </source>
</evidence>
<dbReference type="AlphaFoldDB" id="A0A9W9TV06"/>
<proteinExistence type="predicted"/>
<sequence>MSLSWLVEMRTLRLVGVNEEPQGAWLSISEKHNLLPKLRPLLETALLPLLSAPDFHLLTPTLIIISEAYSYRLKVASSHWHLKVIGEEGAGAQLMQNLLQNVGITGDSTVVGRAIGTLLGVTMDDFSTELRTAEDDSRKCLACHPGGNRLTDGRRMLPDP</sequence>
<name>A0A9W9TV06_PENCI</name>
<dbReference type="EMBL" id="JAPQKT010000002">
    <property type="protein sequence ID" value="KAJ5241658.1"/>
    <property type="molecule type" value="Genomic_DNA"/>
</dbReference>